<sequence length="147" mass="16923">MFDQGCPWPSLNGGLVTEHPTSLPQTRTIHCSTDCILPRRGTPIPIMFSSCWATRNPRECSSSKVSCLLSRRYHIHWEYKPSFGLEYESSRQSSDGFHNPFSSDFVWVGRARQPRKTLRLGPTRTTWILFASPPRNERVLTPDTTRR</sequence>
<dbReference type="AlphaFoldDB" id="A0A5N6XRZ4"/>
<protein>
    <submittedName>
        <fullName evidence="1">Uncharacterized protein</fullName>
    </submittedName>
</protein>
<dbReference type="Proteomes" id="UP000325558">
    <property type="component" value="Unassembled WGS sequence"/>
</dbReference>
<accession>A0A5N6XRZ4</accession>
<evidence type="ECO:0000313" key="1">
    <source>
        <dbReference type="EMBL" id="KAE8334350.1"/>
    </source>
</evidence>
<organism evidence="1">
    <name type="scientific">Aspergillus arachidicola</name>
    <dbReference type="NCBI Taxonomy" id="656916"/>
    <lineage>
        <taxon>Eukaryota</taxon>
        <taxon>Fungi</taxon>
        <taxon>Dikarya</taxon>
        <taxon>Ascomycota</taxon>
        <taxon>Pezizomycotina</taxon>
        <taxon>Eurotiomycetes</taxon>
        <taxon>Eurotiomycetidae</taxon>
        <taxon>Eurotiales</taxon>
        <taxon>Aspergillaceae</taxon>
        <taxon>Aspergillus</taxon>
        <taxon>Aspergillus subgen. Circumdati</taxon>
    </lineage>
</organism>
<proteinExistence type="predicted"/>
<dbReference type="EMBL" id="ML737294">
    <property type="protein sequence ID" value="KAE8334350.1"/>
    <property type="molecule type" value="Genomic_DNA"/>
</dbReference>
<gene>
    <name evidence="1" type="ORF">BDV24DRAFT_33180</name>
</gene>
<dbReference type="OrthoDB" id="4512521at2759"/>
<reference evidence="1" key="1">
    <citation type="submission" date="2019-04" db="EMBL/GenBank/DDBJ databases">
        <title>Friends and foes A comparative genomics study of 23 Aspergillus species from section Flavi.</title>
        <authorList>
            <consortium name="DOE Joint Genome Institute"/>
            <person name="Kjaerbolling I."/>
            <person name="Vesth T."/>
            <person name="Frisvad J.C."/>
            <person name="Nybo J.L."/>
            <person name="Theobald S."/>
            <person name="Kildgaard S."/>
            <person name="Isbrandt T."/>
            <person name="Kuo A."/>
            <person name="Sato A."/>
            <person name="Lyhne E.K."/>
            <person name="Kogle M.E."/>
            <person name="Wiebenga A."/>
            <person name="Kun R.S."/>
            <person name="Lubbers R.J."/>
            <person name="Makela M.R."/>
            <person name="Barry K."/>
            <person name="Chovatia M."/>
            <person name="Clum A."/>
            <person name="Daum C."/>
            <person name="Haridas S."/>
            <person name="He G."/>
            <person name="LaButti K."/>
            <person name="Lipzen A."/>
            <person name="Mondo S."/>
            <person name="Riley R."/>
            <person name="Salamov A."/>
            <person name="Simmons B.A."/>
            <person name="Magnuson J.K."/>
            <person name="Henrissat B."/>
            <person name="Mortensen U.H."/>
            <person name="Larsen T.O."/>
            <person name="Devries R.P."/>
            <person name="Grigoriev I.V."/>
            <person name="Machida M."/>
            <person name="Baker S.E."/>
            <person name="Andersen M.R."/>
        </authorList>
    </citation>
    <scope>NUCLEOTIDE SEQUENCE</scope>
    <source>
        <strain evidence="1">CBS 117612</strain>
    </source>
</reference>
<name>A0A5N6XRZ4_9EURO</name>